<reference evidence="1 2" key="1">
    <citation type="journal article" date="2013" name="Chin. Sci. Bull.">
        <title>Genome survey uncovers the secrets of sex and lifestyle in caterpillar fungus.</title>
        <authorList>
            <person name="Hu X."/>
            <person name="Zhang Y."/>
            <person name="Xiao G."/>
            <person name="Zheng P."/>
            <person name="Xia Y."/>
            <person name="Zhang X."/>
            <person name="St Leger R.J."/>
            <person name="Liu X."/>
            <person name="Wang C."/>
        </authorList>
    </citation>
    <scope>NUCLEOTIDE SEQUENCE [LARGE SCALE GENOMIC DNA]</scope>
    <source>
        <strain evidence="2">Co18 / CGMCC 3.14243</strain>
        <tissue evidence="1">Fruit-body</tissue>
    </source>
</reference>
<organism evidence="1 2">
    <name type="scientific">Ophiocordyceps sinensis (strain Co18 / CGMCC 3.14243)</name>
    <name type="common">Yarsagumba caterpillar fungus</name>
    <name type="synonym">Hirsutella sinensis</name>
    <dbReference type="NCBI Taxonomy" id="911162"/>
    <lineage>
        <taxon>Eukaryota</taxon>
        <taxon>Fungi</taxon>
        <taxon>Dikarya</taxon>
        <taxon>Ascomycota</taxon>
        <taxon>Pezizomycotina</taxon>
        <taxon>Sordariomycetes</taxon>
        <taxon>Hypocreomycetidae</taxon>
        <taxon>Hypocreales</taxon>
        <taxon>Ophiocordycipitaceae</taxon>
        <taxon>Ophiocordyceps</taxon>
    </lineage>
</organism>
<dbReference type="eggNOG" id="ENOG502RXKM">
    <property type="taxonomic scope" value="Eukaryota"/>
</dbReference>
<evidence type="ECO:0000313" key="1">
    <source>
        <dbReference type="EMBL" id="EQL00809.1"/>
    </source>
</evidence>
<dbReference type="PANTHER" id="PTHR38688">
    <property type="entry name" value="PYR_REDOX_2 DOMAIN-CONTAINING PROTEIN"/>
    <property type="match status" value="1"/>
</dbReference>
<accession>T5ADZ6</accession>
<dbReference type="InterPro" id="IPR036188">
    <property type="entry name" value="FAD/NAD-bd_sf"/>
</dbReference>
<evidence type="ECO:0000313" key="2">
    <source>
        <dbReference type="Proteomes" id="UP000019374"/>
    </source>
</evidence>
<dbReference type="SUPFAM" id="SSF51905">
    <property type="entry name" value="FAD/NAD(P)-binding domain"/>
    <property type="match status" value="1"/>
</dbReference>
<dbReference type="InterPro" id="IPR053275">
    <property type="entry name" value="Agnestin_monoxygenase"/>
</dbReference>
<dbReference type="Proteomes" id="UP000019374">
    <property type="component" value="Unassembled WGS sequence"/>
</dbReference>
<dbReference type="EMBL" id="KE652688">
    <property type="protein sequence ID" value="EQL00809.1"/>
    <property type="molecule type" value="Genomic_DNA"/>
</dbReference>
<dbReference type="Gene3D" id="3.50.50.60">
    <property type="entry name" value="FAD/NAD(P)-binding domain"/>
    <property type="match status" value="1"/>
</dbReference>
<dbReference type="AlphaFoldDB" id="T5ADZ6"/>
<dbReference type="PANTHER" id="PTHR38688:SF1">
    <property type="entry name" value="FAD_NAD(P)-BINDING DOMAIN-CONTAINING PROTEIN"/>
    <property type="match status" value="1"/>
</dbReference>
<proteinExistence type="predicted"/>
<name>T5ADZ6_OPHSC</name>
<gene>
    <name evidence="1" type="ORF">OCS_03481</name>
</gene>
<protein>
    <submittedName>
        <fullName evidence="1">Uncharacterized protein</fullName>
    </submittedName>
</protein>
<sequence>MLRTGHKVVDSVVVGGGPSGIAVLGHLLERDVSTQRHHLWIDPLFRAGRVDACYRQVPSNTKVELFVKFATAVAPFRRIVETTQVPNAFTALKDLPQDEGCMLGKAADLCLMLTDGLRIRRDVQSHCGRVAAANLDKRSNLWTVTLDDGKESVVTRRLVLCTGSSPVEPLWPVLSSCSPDMSGIHLDTALNPPLLSETLSQGVPTTIAVVGASHSAILILMNIFNLASTTHPNLRVKWFTRQKALSYAVYKDGWILRDNTGLKGRAAEWAHQNLDDHVFTSSPVSKVVTRFCTPATEEEQIYRAEMPGCTHVVQAVGYRPDPLPRLTATDSKEPLDLEHDGLTGRFVSAQEPSQYVAGLFGAGIAFPERVTDPLGHQEHAVGFWKFMAFCNRVVPSWIESTEHITA</sequence>
<dbReference type="HOGENOM" id="CLU_033663_1_0_1"/>